<dbReference type="Proteomes" id="UP000286954">
    <property type="component" value="Chromosome"/>
</dbReference>
<keyword evidence="2" id="KW-1185">Reference proteome</keyword>
<dbReference type="AlphaFoldDB" id="A0A3T0E5P5"/>
<gene>
    <name evidence="1" type="ORF">X907_0145</name>
</gene>
<evidence type="ECO:0000313" key="1">
    <source>
        <dbReference type="EMBL" id="AZU02695.1"/>
    </source>
</evidence>
<organism evidence="1 2">
    <name type="scientific">Glycocaulis alkaliphilus</name>
    <dbReference type="NCBI Taxonomy" id="1434191"/>
    <lineage>
        <taxon>Bacteria</taxon>
        <taxon>Pseudomonadati</taxon>
        <taxon>Pseudomonadota</taxon>
        <taxon>Alphaproteobacteria</taxon>
        <taxon>Maricaulales</taxon>
        <taxon>Maricaulaceae</taxon>
        <taxon>Glycocaulis</taxon>
    </lineage>
</organism>
<reference evidence="1 2" key="1">
    <citation type="submission" date="2016-12" db="EMBL/GenBank/DDBJ databases">
        <title>The genome of dimorphic prosthecate Glycocaulis alkaliphilus 6b-8t, isolated from crude oil dictates its adaptability in petroleum environments.</title>
        <authorList>
            <person name="Wu X.-L."/>
            <person name="Geng S."/>
        </authorList>
    </citation>
    <scope>NUCLEOTIDE SEQUENCE [LARGE SCALE GENOMIC DNA]</scope>
    <source>
        <strain evidence="1 2">6B-8</strain>
    </source>
</reference>
<dbReference type="KEGG" id="gak:X907_0145"/>
<dbReference type="EMBL" id="CP018911">
    <property type="protein sequence ID" value="AZU02695.1"/>
    <property type="molecule type" value="Genomic_DNA"/>
</dbReference>
<accession>A0A3T0E5P5</accession>
<name>A0A3T0E5P5_9PROT</name>
<protein>
    <submittedName>
        <fullName evidence="1">Uncharacterized protein</fullName>
    </submittedName>
</protein>
<sequence>MGLAVSACGDHAPDPERTPDIQAVANRLDAACSDWTDRTGMMDAALAGDLGATNCEIAREERHLLLSPGFDGADRARLRSSYRRWQISGERDERALAAARSLPRDTVAGEVAYHGHLLRTASGPAERLLPDGPCWELNDIQLELVRVAIPDDDTAPCLEGWGIEE</sequence>
<evidence type="ECO:0000313" key="2">
    <source>
        <dbReference type="Proteomes" id="UP000286954"/>
    </source>
</evidence>
<proteinExistence type="predicted"/>